<feature type="compositionally biased region" description="Basic and acidic residues" evidence="1">
    <location>
        <begin position="142"/>
        <end position="152"/>
    </location>
</feature>
<dbReference type="PANTHER" id="PTHR32301">
    <property type="entry name" value="COUNTIN RECEPTOR CNR3-RELATED"/>
    <property type="match status" value="1"/>
</dbReference>
<proteinExistence type="predicted"/>
<name>K0SVW8_THAOC</name>
<dbReference type="SUPFAM" id="SSF52540">
    <property type="entry name" value="P-loop containing nucleoside triphosphate hydrolases"/>
    <property type="match status" value="1"/>
</dbReference>
<evidence type="ECO:0008006" key="4">
    <source>
        <dbReference type="Google" id="ProtNLM"/>
    </source>
</evidence>
<dbReference type="InterPro" id="IPR053259">
    <property type="entry name" value="Golvesin-related_Golgi"/>
</dbReference>
<sequence>MLSGDLSDVDLEHGDNGDNHRADKPDNGAEHADLQDEKKKTTRKTKSRGIPSFPQSQQIRPLLNFPKRPRRNVVKRSIEDFLGSVEDENRDKQKLLGLNVIYFRGRRRFRTVRTLPRFALGLFLLAVLAGMKEIISDVRKSAVDDGETKVPQDDEVDLSRPSQPSSNETDLIQEYDDSSSAAVSSVADTPVLLFGNHVSVPKKLSNFVTVKSEGFNPLRHKLFIWSTPRTGSTTIKEIASQCLGLTLASEAGKGYNAGSDDDNKMLRIVEGLDGSMFANVDLTNPRGIAMAKSKHIARDERIDLISSAYLFDSADLFTPESRGYMIAIFRHPIQRAVSLYYSLKRNPLFATQMAPLQTIDQYARSNMVENNWLTRFLTATYSGKLGPEHEAVAKEVLRTKCLVGLLKEKTETMRRFSYLFDNLMIERSQRSAECTEKLLYWDWPGKNRHELVLEGDPAYERLYEQNMFDIRLYEYAETLFSAQSSIFTGLE</sequence>
<comment type="caution">
    <text evidence="2">The sequence shown here is derived from an EMBL/GenBank/DDBJ whole genome shotgun (WGS) entry which is preliminary data.</text>
</comment>
<dbReference type="EMBL" id="AGNL01018912">
    <property type="protein sequence ID" value="EJK62402.1"/>
    <property type="molecule type" value="Genomic_DNA"/>
</dbReference>
<reference evidence="2 3" key="1">
    <citation type="journal article" date="2012" name="Genome Biol.">
        <title>Genome and low-iron response of an oceanic diatom adapted to chronic iron limitation.</title>
        <authorList>
            <person name="Lommer M."/>
            <person name="Specht M."/>
            <person name="Roy A.S."/>
            <person name="Kraemer L."/>
            <person name="Andreson R."/>
            <person name="Gutowska M.A."/>
            <person name="Wolf J."/>
            <person name="Bergner S.V."/>
            <person name="Schilhabel M.B."/>
            <person name="Klostermeier U.C."/>
            <person name="Beiko R.G."/>
            <person name="Rosenstiel P."/>
            <person name="Hippler M."/>
            <person name="Laroche J."/>
        </authorList>
    </citation>
    <scope>NUCLEOTIDE SEQUENCE [LARGE SCALE GENOMIC DNA]</scope>
    <source>
        <strain evidence="2 3">CCMP1005</strain>
    </source>
</reference>
<evidence type="ECO:0000313" key="3">
    <source>
        <dbReference type="Proteomes" id="UP000266841"/>
    </source>
</evidence>
<feature type="compositionally biased region" description="Polar residues" evidence="1">
    <location>
        <begin position="160"/>
        <end position="170"/>
    </location>
</feature>
<evidence type="ECO:0000313" key="2">
    <source>
        <dbReference type="EMBL" id="EJK62402.1"/>
    </source>
</evidence>
<evidence type="ECO:0000256" key="1">
    <source>
        <dbReference type="SAM" id="MobiDB-lite"/>
    </source>
</evidence>
<organism evidence="2 3">
    <name type="scientific">Thalassiosira oceanica</name>
    <name type="common">Marine diatom</name>
    <dbReference type="NCBI Taxonomy" id="159749"/>
    <lineage>
        <taxon>Eukaryota</taxon>
        <taxon>Sar</taxon>
        <taxon>Stramenopiles</taxon>
        <taxon>Ochrophyta</taxon>
        <taxon>Bacillariophyta</taxon>
        <taxon>Coscinodiscophyceae</taxon>
        <taxon>Thalassiosirophycidae</taxon>
        <taxon>Thalassiosirales</taxon>
        <taxon>Thalassiosiraceae</taxon>
        <taxon>Thalassiosira</taxon>
    </lineage>
</organism>
<dbReference type="Gene3D" id="3.40.50.300">
    <property type="entry name" value="P-loop containing nucleotide triphosphate hydrolases"/>
    <property type="match status" value="1"/>
</dbReference>
<feature type="region of interest" description="Disordered" evidence="1">
    <location>
        <begin position="142"/>
        <end position="170"/>
    </location>
</feature>
<gene>
    <name evidence="2" type="ORF">THAOC_16988</name>
</gene>
<feature type="compositionally biased region" description="Basic and acidic residues" evidence="1">
    <location>
        <begin position="10"/>
        <end position="39"/>
    </location>
</feature>
<feature type="region of interest" description="Disordered" evidence="1">
    <location>
        <begin position="1"/>
        <end position="58"/>
    </location>
</feature>
<dbReference type="AlphaFoldDB" id="K0SVW8"/>
<dbReference type="InterPro" id="IPR027417">
    <property type="entry name" value="P-loop_NTPase"/>
</dbReference>
<protein>
    <recommendedName>
        <fullName evidence="4">Sulfotransferase domain-containing protein</fullName>
    </recommendedName>
</protein>
<accession>K0SVW8</accession>
<keyword evidence="3" id="KW-1185">Reference proteome</keyword>
<dbReference type="Proteomes" id="UP000266841">
    <property type="component" value="Unassembled WGS sequence"/>
</dbReference>
<dbReference type="PANTHER" id="PTHR32301:SF6">
    <property type="entry name" value="GOLVESIN-RELATED"/>
    <property type="match status" value="1"/>
</dbReference>
<dbReference type="OrthoDB" id="10599049at2759"/>